<keyword evidence="3" id="KW-1185">Reference proteome</keyword>
<reference evidence="3" key="1">
    <citation type="journal article" date="2019" name="Int. J. Syst. Evol. Microbiol.">
        <title>The Global Catalogue of Microorganisms (GCM) 10K type strain sequencing project: providing services to taxonomists for standard genome sequencing and annotation.</title>
        <authorList>
            <consortium name="The Broad Institute Genomics Platform"/>
            <consortium name="The Broad Institute Genome Sequencing Center for Infectious Disease"/>
            <person name="Wu L."/>
            <person name="Ma J."/>
        </authorList>
    </citation>
    <scope>NUCLEOTIDE SEQUENCE [LARGE SCALE GENOMIC DNA]</scope>
    <source>
        <strain evidence="3">KCTC 22814</strain>
    </source>
</reference>
<protein>
    <submittedName>
        <fullName evidence="2">NAD(P)H-dependent oxidoreductase</fullName>
    </submittedName>
</protein>
<dbReference type="InterPro" id="IPR029039">
    <property type="entry name" value="Flavoprotein-like_sf"/>
</dbReference>
<sequence>MKNILIINADLFKTEATEFLLSAYVDGARQENHQVRKLAIADQLFNFNRQFPSSQSAKLESDLEAAWRQMLWANHIVLFCPVFATHIPSKVNGFFERLFNQNEPSIHTWRSQALHGRSARIVSVLDERLFQEWMLDKTTSFMAIKKEVFKRMHINPVHTATIGHLHTLDNEYSQKWTKKLYTFGQKGI</sequence>
<evidence type="ECO:0000313" key="3">
    <source>
        <dbReference type="Proteomes" id="UP001597525"/>
    </source>
</evidence>
<proteinExistence type="predicted"/>
<evidence type="ECO:0000313" key="2">
    <source>
        <dbReference type="EMBL" id="MFD2970231.1"/>
    </source>
</evidence>
<accession>A0ABW6BPJ4</accession>
<name>A0ABW6BPJ4_9SPHI</name>
<dbReference type="EMBL" id="JBHUPB010000015">
    <property type="protein sequence ID" value="MFD2970231.1"/>
    <property type="molecule type" value="Genomic_DNA"/>
</dbReference>
<dbReference type="InterPro" id="IPR003680">
    <property type="entry name" value="Flavodoxin_fold"/>
</dbReference>
<evidence type="ECO:0000259" key="1">
    <source>
        <dbReference type="Pfam" id="PF02525"/>
    </source>
</evidence>
<feature type="domain" description="Flavodoxin-like fold" evidence="1">
    <location>
        <begin position="2"/>
        <end position="167"/>
    </location>
</feature>
<gene>
    <name evidence="2" type="ORF">ACFS7Y_22760</name>
</gene>
<dbReference type="RefSeq" id="WP_320183712.1">
    <property type="nucleotide sequence ID" value="NZ_CP138332.1"/>
</dbReference>
<comment type="caution">
    <text evidence="2">The sequence shown here is derived from an EMBL/GenBank/DDBJ whole genome shotgun (WGS) entry which is preliminary data.</text>
</comment>
<dbReference type="SUPFAM" id="SSF52218">
    <property type="entry name" value="Flavoproteins"/>
    <property type="match status" value="1"/>
</dbReference>
<organism evidence="2 3">
    <name type="scientific">Sphingobacterium bambusae</name>
    <dbReference type="NCBI Taxonomy" id="662858"/>
    <lineage>
        <taxon>Bacteria</taxon>
        <taxon>Pseudomonadati</taxon>
        <taxon>Bacteroidota</taxon>
        <taxon>Sphingobacteriia</taxon>
        <taxon>Sphingobacteriales</taxon>
        <taxon>Sphingobacteriaceae</taxon>
        <taxon>Sphingobacterium</taxon>
    </lineage>
</organism>
<dbReference type="Pfam" id="PF02525">
    <property type="entry name" value="Flavodoxin_2"/>
    <property type="match status" value="1"/>
</dbReference>
<dbReference type="Proteomes" id="UP001597525">
    <property type="component" value="Unassembled WGS sequence"/>
</dbReference>
<dbReference type="Gene3D" id="3.40.50.360">
    <property type="match status" value="1"/>
</dbReference>